<dbReference type="GO" id="GO:0016740">
    <property type="term" value="F:transferase activity"/>
    <property type="evidence" value="ECO:0007669"/>
    <property type="project" value="UniProtKB-KW"/>
</dbReference>
<dbReference type="EMBL" id="JAAGWK010000011">
    <property type="protein sequence ID" value="NEL54317.1"/>
    <property type="molecule type" value="Genomic_DNA"/>
</dbReference>
<evidence type="ECO:0000313" key="4">
    <source>
        <dbReference type="Proteomes" id="UP000470470"/>
    </source>
</evidence>
<dbReference type="PANTHER" id="PTHR48228:SF6">
    <property type="entry name" value="L-CARNITINE COA-TRANSFERASE"/>
    <property type="match status" value="1"/>
</dbReference>
<evidence type="ECO:0000313" key="3">
    <source>
        <dbReference type="EMBL" id="NEL54317.1"/>
    </source>
</evidence>
<evidence type="ECO:0000256" key="2">
    <source>
        <dbReference type="ARBA" id="ARBA00022679"/>
    </source>
</evidence>
<dbReference type="InterPro" id="IPR003673">
    <property type="entry name" value="CoA-Trfase_fam_III"/>
</dbReference>
<accession>A0A7K3WD81</accession>
<evidence type="ECO:0000256" key="1">
    <source>
        <dbReference type="ARBA" id="ARBA00008383"/>
    </source>
</evidence>
<sequence length="800" mass="84182">MTSSTRSSSPDLLTDLRVVDLTSAAGRLTTRLLADLGADVVRVDHGDVDATDLHRLAFDANKRSVRLDPSDDGDRQRLLRLIATAGILVEDGRPGELAAAGLTEHVLQQVNPRLVVLSLSAFGQDGPYRDWAGTEWVQLALGGVLARSGLPGIPPVLPPGELATQSAAVQGAWAALVGWYHAAVTGAGEHVDVSVLEATAGVLDPGFGMGGSATGGVPAKDGPRGRPDARHLYPVFACADGHVRICLLAPRQWRGMRAWLGEPEEFADPALEQLGKRFAAAGQIYPYIAERFAGRTREELMAAGMEHGFPIAGLLTLHEVLQTDHFSEVAALVDVPVEGLGTIRLPNGFVTVDGERAGLRHPAPLPGADDALLDDLTAATVASTGSRSEAAASPLQGLRVLDLGVIVVGAETGRLLADMGAEVVKIESAAFPDGARQSFVPGPISATFAYGHRGKLSLGLDLRSDEGKDLFRRLVRVSDVVLSNFKPGTMESLGFSHEALAAINPGIVTAESSAFGPSGPWSRRMGYGPLVRASAGLTDLWAYPDRPDSWSDASTIYPDHTAARIQALTVLAALARRRRTGRGAHISSSQADTILGQLAPALARESLAPGSVRCTGNVGAGDAPRGIHPCAGDDEWLVVDVRGDADWACLAAVVGRPELAVDPRFATARDRVLHRAEVDELVGAWTALHPPREAMTLLQAGGVPAGAMLRVPDLPEDPQLQARGFLAVQPQPQLGGPLLAEARHAHFGVVPDPELRPGPLLFEHTRDVAHRVLGLDAHEIERLAAAGVLQVADVVPAMVG</sequence>
<proteinExistence type="inferred from homology"/>
<dbReference type="Pfam" id="PF02515">
    <property type="entry name" value="CoA_transf_3"/>
    <property type="match status" value="2"/>
</dbReference>
<dbReference type="AlphaFoldDB" id="A0A7K3WD81"/>
<dbReference type="InterPro" id="IPR044855">
    <property type="entry name" value="CoA-Trfase_III_dom3_sf"/>
</dbReference>
<keyword evidence="2 3" id="KW-0808">Transferase</keyword>
<gene>
    <name evidence="3" type="ORF">G1H19_09925</name>
</gene>
<dbReference type="Gene3D" id="3.40.50.10540">
    <property type="entry name" value="Crotonobetainyl-coa:carnitine coa-transferase, domain 1"/>
    <property type="match status" value="2"/>
</dbReference>
<organism evidence="3 4">
    <name type="scientific">Goekera deserti</name>
    <dbReference type="NCBI Taxonomy" id="2497753"/>
    <lineage>
        <taxon>Bacteria</taxon>
        <taxon>Bacillati</taxon>
        <taxon>Actinomycetota</taxon>
        <taxon>Actinomycetes</taxon>
        <taxon>Geodermatophilales</taxon>
        <taxon>Geodermatophilaceae</taxon>
        <taxon>Goekera</taxon>
    </lineage>
</organism>
<protein>
    <submittedName>
        <fullName evidence="3">CoA transferase</fullName>
    </submittedName>
</protein>
<comment type="similarity">
    <text evidence="1">Belongs to the CoA-transferase III family.</text>
</comment>
<dbReference type="PANTHER" id="PTHR48228">
    <property type="entry name" value="SUCCINYL-COA--D-CITRAMALATE COA-TRANSFERASE"/>
    <property type="match status" value="1"/>
</dbReference>
<dbReference type="Proteomes" id="UP000470470">
    <property type="component" value="Unassembled WGS sequence"/>
</dbReference>
<dbReference type="RefSeq" id="WP_152727643.1">
    <property type="nucleotide sequence ID" value="NZ_JAABOZ010000001.1"/>
</dbReference>
<comment type="caution">
    <text evidence="3">The sequence shown here is derived from an EMBL/GenBank/DDBJ whole genome shotgun (WGS) entry which is preliminary data.</text>
</comment>
<dbReference type="SUPFAM" id="SSF89796">
    <property type="entry name" value="CoA-transferase family III (CaiB/BaiF)"/>
    <property type="match status" value="2"/>
</dbReference>
<dbReference type="InterPro" id="IPR050509">
    <property type="entry name" value="CoA-transferase_III"/>
</dbReference>
<dbReference type="InterPro" id="IPR023606">
    <property type="entry name" value="CoA-Trfase_III_dom_1_sf"/>
</dbReference>
<keyword evidence="4" id="KW-1185">Reference proteome</keyword>
<dbReference type="Gene3D" id="3.30.1540.10">
    <property type="entry name" value="formyl-coa transferase, domain 3"/>
    <property type="match status" value="2"/>
</dbReference>
<name>A0A7K3WD81_9ACTN</name>
<reference evidence="3 4" key="1">
    <citation type="submission" date="2020-02" db="EMBL/GenBank/DDBJ databases">
        <title>The whole genome sequence of CPCC 205119.</title>
        <authorList>
            <person name="Jiang Z."/>
        </authorList>
    </citation>
    <scope>NUCLEOTIDE SEQUENCE [LARGE SCALE GENOMIC DNA]</scope>
    <source>
        <strain evidence="3 4">CPCC 205119</strain>
    </source>
</reference>